<evidence type="ECO:0000256" key="4">
    <source>
        <dbReference type="ARBA" id="ARBA00022737"/>
    </source>
</evidence>
<keyword evidence="6 7" id="KW-0862">Zinc</keyword>
<dbReference type="Pfam" id="PF02176">
    <property type="entry name" value="zf-TRAF"/>
    <property type="match status" value="1"/>
</dbReference>
<dbReference type="Gene3D" id="2.60.210.10">
    <property type="entry name" value="Apoptosis, Tumor Necrosis Factor Receptor Associated Protein 2, Chain A"/>
    <property type="match status" value="1"/>
</dbReference>
<evidence type="ECO:0008006" key="13">
    <source>
        <dbReference type="Google" id="ProtNLM"/>
    </source>
</evidence>
<dbReference type="GeneID" id="111253539"/>
<dbReference type="AlphaFoldDB" id="A0A7M7KLS6"/>
<evidence type="ECO:0000256" key="6">
    <source>
        <dbReference type="ARBA" id="ARBA00022833"/>
    </source>
</evidence>
<evidence type="ECO:0000256" key="3">
    <source>
        <dbReference type="ARBA" id="ARBA00022723"/>
    </source>
</evidence>
<dbReference type="RefSeq" id="XP_022668810.1">
    <property type="nucleotide sequence ID" value="XM_022813075.1"/>
</dbReference>
<protein>
    <recommendedName>
        <fullName evidence="13">TNF receptor-associated factor 4</fullName>
    </recommendedName>
</protein>
<dbReference type="Gene3D" id="3.30.40.10">
    <property type="entry name" value="Zinc/RING finger domain, C3HC4 (zinc finger)"/>
    <property type="match status" value="2"/>
</dbReference>
<dbReference type="Pfam" id="PF21355">
    <property type="entry name" value="TRAF-mep_MATH"/>
    <property type="match status" value="1"/>
</dbReference>
<feature type="domain" description="MATH" evidence="9">
    <location>
        <begin position="296"/>
        <end position="445"/>
    </location>
</feature>
<feature type="domain" description="TRAF-type" evidence="10">
    <location>
        <begin position="113"/>
        <end position="172"/>
    </location>
</feature>
<dbReference type="SMART" id="SM00061">
    <property type="entry name" value="MATH"/>
    <property type="match status" value="1"/>
</dbReference>
<sequence>MPGNEYHHPHNNHHSHQQISLSSSSSTPSPPLGSRGSHESTSPPPAPPLASLGFDTPPARPAKKFPSVGKKFSNGTTAPILPPPLSRGGIPAGKISSSNVQRCPFCQQAGDQHESHVIDGESCCPYEPVYCESKCGMRIPRKLASEHLRAECVNRLTACPFCGYDFVFDTLKKHIPACPRFVADHVHKQQQQQQQQQQLQHVEAVPVTHITSKTTRDLHLNNNNHTNGKLPLLNPMLPCVFKDIGCKFKGSAPALDQHLESSSRSHLALTCQIVSRQQAQISALRSALHNVTLNTTGTMLWKVTDFYAKLGDARAKEGYEVCSPPFMTSAHGYKLQASLFLNGNGSGEGSHLSVYIKILPGEFDSLLRWPFSLTVSFTLIDQPLNPDKACHIIESFVPDPTWKNFQRPSKEPDALGFGFPRFVSHEMLKKCHYLRDGTLFIRVKVDESKIIAV</sequence>
<dbReference type="KEGG" id="vde:111253539"/>
<keyword evidence="12" id="KW-1185">Reference proteome</keyword>
<dbReference type="InterPro" id="IPR001293">
    <property type="entry name" value="Znf_TRAF"/>
</dbReference>
<dbReference type="GO" id="GO:0008270">
    <property type="term" value="F:zinc ion binding"/>
    <property type="evidence" value="ECO:0007669"/>
    <property type="project" value="UniProtKB-KW"/>
</dbReference>
<dbReference type="InterPro" id="IPR002083">
    <property type="entry name" value="MATH/TRAF_dom"/>
</dbReference>
<dbReference type="FunFam" id="2.60.210.10:FF:000007">
    <property type="entry name" value="TNF receptor-associated factor"/>
    <property type="match status" value="1"/>
</dbReference>
<feature type="zinc finger region" description="TRAF-type" evidence="7">
    <location>
        <begin position="113"/>
        <end position="172"/>
    </location>
</feature>
<evidence type="ECO:0000259" key="9">
    <source>
        <dbReference type="PROSITE" id="PS50144"/>
    </source>
</evidence>
<evidence type="ECO:0000313" key="11">
    <source>
        <dbReference type="EnsemblMetazoa" id="XP_022668810"/>
    </source>
</evidence>
<dbReference type="PROSITE" id="PS50144">
    <property type="entry name" value="MATH"/>
    <property type="match status" value="1"/>
</dbReference>
<evidence type="ECO:0000256" key="2">
    <source>
        <dbReference type="ARBA" id="ARBA00022490"/>
    </source>
</evidence>
<name>A0A7M7KLS6_VARDE</name>
<dbReference type="SUPFAM" id="SSF49599">
    <property type="entry name" value="TRAF domain-like"/>
    <property type="match status" value="1"/>
</dbReference>
<reference evidence="11" key="1">
    <citation type="submission" date="2021-01" db="UniProtKB">
        <authorList>
            <consortium name="EnsemblMetazoa"/>
        </authorList>
    </citation>
    <scope>IDENTIFICATION</scope>
</reference>
<organism evidence="11 12">
    <name type="scientific">Varroa destructor</name>
    <name type="common">Honeybee mite</name>
    <dbReference type="NCBI Taxonomy" id="109461"/>
    <lineage>
        <taxon>Eukaryota</taxon>
        <taxon>Metazoa</taxon>
        <taxon>Ecdysozoa</taxon>
        <taxon>Arthropoda</taxon>
        <taxon>Chelicerata</taxon>
        <taxon>Arachnida</taxon>
        <taxon>Acari</taxon>
        <taxon>Parasitiformes</taxon>
        <taxon>Mesostigmata</taxon>
        <taxon>Gamasina</taxon>
        <taxon>Dermanyssoidea</taxon>
        <taxon>Varroidae</taxon>
        <taxon>Varroa</taxon>
    </lineage>
</organism>
<dbReference type="GO" id="GO:0005737">
    <property type="term" value="C:cytoplasm"/>
    <property type="evidence" value="ECO:0007669"/>
    <property type="project" value="UniProtKB-SubCell"/>
</dbReference>
<proteinExistence type="predicted"/>
<feature type="region of interest" description="Disordered" evidence="8">
    <location>
        <begin position="1"/>
        <end position="86"/>
    </location>
</feature>
<dbReference type="InterPro" id="IPR049342">
    <property type="entry name" value="TRAF1-6_MATH_dom"/>
</dbReference>
<dbReference type="EnsemblMetazoa" id="XM_022813075">
    <property type="protein sequence ID" value="XP_022668810"/>
    <property type="gene ID" value="LOC111253539"/>
</dbReference>
<dbReference type="GO" id="GO:0005164">
    <property type="term" value="F:tumor necrosis factor receptor binding"/>
    <property type="evidence" value="ECO:0007669"/>
    <property type="project" value="TreeGrafter"/>
</dbReference>
<evidence type="ECO:0000256" key="7">
    <source>
        <dbReference type="PROSITE-ProRule" id="PRU00207"/>
    </source>
</evidence>
<evidence type="ECO:0000256" key="1">
    <source>
        <dbReference type="ARBA" id="ARBA00004496"/>
    </source>
</evidence>
<evidence type="ECO:0000256" key="5">
    <source>
        <dbReference type="ARBA" id="ARBA00022771"/>
    </source>
</evidence>
<dbReference type="PANTHER" id="PTHR10131:SF94">
    <property type="entry name" value="TNF RECEPTOR-ASSOCIATED FACTOR 4"/>
    <property type="match status" value="1"/>
</dbReference>
<dbReference type="PROSITE" id="PS50145">
    <property type="entry name" value="ZF_TRAF"/>
    <property type="match status" value="1"/>
</dbReference>
<evidence type="ECO:0000259" key="10">
    <source>
        <dbReference type="PROSITE" id="PS50145"/>
    </source>
</evidence>
<evidence type="ECO:0000256" key="8">
    <source>
        <dbReference type="SAM" id="MobiDB-lite"/>
    </source>
</evidence>
<dbReference type="GO" id="GO:0043122">
    <property type="term" value="P:regulation of canonical NF-kappaB signal transduction"/>
    <property type="evidence" value="ECO:0007669"/>
    <property type="project" value="TreeGrafter"/>
</dbReference>
<dbReference type="OMA" id="TENCPER"/>
<keyword evidence="5 7" id="KW-0863">Zinc-finger</keyword>
<dbReference type="InterPro" id="IPR008974">
    <property type="entry name" value="TRAF-like"/>
</dbReference>
<dbReference type="PANTHER" id="PTHR10131">
    <property type="entry name" value="TNF RECEPTOR ASSOCIATED FACTOR"/>
    <property type="match status" value="1"/>
</dbReference>
<keyword evidence="4" id="KW-0677">Repeat</keyword>
<evidence type="ECO:0000313" key="12">
    <source>
        <dbReference type="Proteomes" id="UP000594260"/>
    </source>
</evidence>
<dbReference type="InterPro" id="IPR013083">
    <property type="entry name" value="Znf_RING/FYVE/PHD"/>
</dbReference>
<accession>A0A7M7KLS6</accession>
<dbReference type="Proteomes" id="UP000594260">
    <property type="component" value="Unplaced"/>
</dbReference>
<dbReference type="GO" id="GO:0031625">
    <property type="term" value="F:ubiquitin protein ligase binding"/>
    <property type="evidence" value="ECO:0007669"/>
    <property type="project" value="TreeGrafter"/>
</dbReference>
<keyword evidence="3 7" id="KW-0479">Metal-binding</keyword>
<dbReference type="OrthoDB" id="5574452at2759"/>
<dbReference type="InParanoid" id="A0A7M7KLS6"/>
<keyword evidence="2" id="KW-0963">Cytoplasm</keyword>
<dbReference type="FunCoup" id="A0A7M7KLS6">
    <property type="interactions" value="96"/>
</dbReference>
<comment type="subcellular location">
    <subcellularLocation>
        <location evidence="1">Cytoplasm</location>
    </subcellularLocation>
</comment>
<feature type="compositionally biased region" description="Low complexity" evidence="8">
    <location>
        <begin position="17"/>
        <end position="35"/>
    </location>
</feature>